<evidence type="ECO:0000313" key="3">
    <source>
        <dbReference type="Proteomes" id="UP001266305"/>
    </source>
</evidence>
<dbReference type="EMBL" id="JASSZA010000018">
    <property type="protein sequence ID" value="KAK2089459.1"/>
    <property type="molecule type" value="Genomic_DNA"/>
</dbReference>
<evidence type="ECO:0000256" key="1">
    <source>
        <dbReference type="SAM" id="MobiDB-lite"/>
    </source>
</evidence>
<dbReference type="Proteomes" id="UP001266305">
    <property type="component" value="Unassembled WGS sequence"/>
</dbReference>
<proteinExistence type="predicted"/>
<name>A0ABQ9TXF7_SAGOE</name>
<accession>A0ABQ9TXF7</accession>
<sequence>MAGLWVSGEGGPGAPEATSKARWLAAHCGQGRGGGWNQAAWAPAPRQSRAGVGEGGPRGFRWDPRRAPEKKHAASGLLPRFHSSLPSPSGWATAPRLPILYPPPSHPWVFWNPACLESHSSRKLGPRTQGRLPGTVDLRAGGAGAPWRGCCRGGRALGARAIPLELGENRDCRSWAQLKAVLSRVGGDV</sequence>
<protein>
    <submittedName>
        <fullName evidence="2">Uncharacterized protein</fullName>
    </submittedName>
</protein>
<organism evidence="2 3">
    <name type="scientific">Saguinus oedipus</name>
    <name type="common">Cotton-top tamarin</name>
    <name type="synonym">Oedipomidas oedipus</name>
    <dbReference type="NCBI Taxonomy" id="9490"/>
    <lineage>
        <taxon>Eukaryota</taxon>
        <taxon>Metazoa</taxon>
        <taxon>Chordata</taxon>
        <taxon>Craniata</taxon>
        <taxon>Vertebrata</taxon>
        <taxon>Euteleostomi</taxon>
        <taxon>Mammalia</taxon>
        <taxon>Eutheria</taxon>
        <taxon>Euarchontoglires</taxon>
        <taxon>Primates</taxon>
        <taxon>Haplorrhini</taxon>
        <taxon>Platyrrhini</taxon>
        <taxon>Cebidae</taxon>
        <taxon>Callitrichinae</taxon>
        <taxon>Saguinus</taxon>
    </lineage>
</organism>
<feature type="region of interest" description="Disordered" evidence="1">
    <location>
        <begin position="1"/>
        <end position="21"/>
    </location>
</feature>
<reference evidence="2 3" key="1">
    <citation type="submission" date="2023-05" db="EMBL/GenBank/DDBJ databases">
        <title>B98-5 Cell Line De Novo Hybrid Assembly: An Optical Mapping Approach.</title>
        <authorList>
            <person name="Kananen K."/>
            <person name="Auerbach J.A."/>
            <person name="Kautto E."/>
            <person name="Blachly J.S."/>
        </authorList>
    </citation>
    <scope>NUCLEOTIDE SEQUENCE [LARGE SCALE GENOMIC DNA]</scope>
    <source>
        <strain evidence="2">B95-8</strain>
        <tissue evidence="2">Cell line</tissue>
    </source>
</reference>
<feature type="region of interest" description="Disordered" evidence="1">
    <location>
        <begin position="34"/>
        <end position="67"/>
    </location>
</feature>
<keyword evidence="3" id="KW-1185">Reference proteome</keyword>
<comment type="caution">
    <text evidence="2">The sequence shown here is derived from an EMBL/GenBank/DDBJ whole genome shotgun (WGS) entry which is preliminary data.</text>
</comment>
<gene>
    <name evidence="2" type="ORF">P7K49_032125</name>
</gene>
<evidence type="ECO:0000313" key="2">
    <source>
        <dbReference type="EMBL" id="KAK2089459.1"/>
    </source>
</evidence>